<sequence length="2248" mass="255549">MNTDIDNKTGPDVDTHIKVETKLAPQDEAVKAQSEIEHGVDHAATGSTHTFKTEYGKMEVLFEYSDGPLVVNKDALQHEDSTEKDSLQESNSTATPVVARYEQGQLIQSVPKPMQRVASSGTCEQGQLIHFVPKPIKSVKQVQLIQSVPKPMPRCEQGQLIHSVPKPIQKVVSSGTCEQGQLIHSVPKPTQRNASSCIEVIPVPSVNFNERPQETISSKLIDVPLVQILSSSMKCDPSTKPHNIVEKVSHFPENEKHISTPGFTGVPLSSQRTTLVPCAKLPNTLPVSMPSFTATTKQLLLAKINARKSTARSTLDPPTTQHNAALASKDVTLSKILPSFVSPSATSQNVSSSVSSQNVSPSATSQNVSHTTISQNLFNKLNQGNIKQNLSSKLLPLKGKPAGTKYIIVSYKKPHSTTESNNVIENQDTGCKLTLEPQSAGHVVNQPSKRFKESLITLESSRKKDDHITADQYVNEDQPIKIKNVNATECGQFETVITPACIPETEVCRHSSLCSETVFTDCGKTTLKIEDPMDIECDKSNDKHDKAMVESEVCLPGSKNVKMFNTKRVEHCVPLQNILSRKKNALPASITRQGQLSVQTQPQSQILVQIQPEGQPFVQTPPEGQLSVQTQPQHRLSLQNQPEGQLSVQAQSVGQQSDQTRSPSQGQPSVRKRSKGKPSMQTQPQGQLSMQTRSKSRPSVQTQSQGRTLVQTQPQSQLLVPKPLQAKVSVKINGRVKLFDQQKIQPEGQPFVQTPPEGQLSVQTQPQHRLSLQNQPEGQLSVQAQSVGQQSHQTRSPSQGQPSVRKRSKGKPSMQTQPQSQLLVPNPLQAKVSVKINGRVKLFDQQQIQAKLLKEPEFRTHLLRQPVFQFVQTEPQGQPLVMNKEQKSQVKKTKKQECRPKEVSRFSSKVKDRDQMEVTLDRPWDLGTQNVDIDQEDVAEASNLQTETQTAQILHHPKTKKVTILYKKKSLNTDMQTTHQKRSRKRKCLEIVEKPRTETESSLPKINKTGADDHIGKRDIVKPGTSNKEDITAKSVFKIKKKMDSHTMTAGEKRYQGKFDDPDTNIKGSVSNPNNYRGAAVPSCLSLIRSHMVPMLPTGKILCKFCGEEFWLARNLQKHLTYSHLEKGGQMYVSTEENLVHHFERRIEEMNTVPKEMALEHQDKKKVIPKMHTSVENETNSSVNKATYDIDVILTKINCSNDQLLNTVYTTDIWFCGTCNQSFTGNNLTTQLQKHPCGHQFSVLYIYPQVSISLPSTSDDIPSIPYLDLDSFLLENGLVYVESTSSSGTETQNNSQIETQSNSRIGIETQNNSQIETQNNSQIETQNNSRIETQSNSQIETQSNSQIETQINSGIETQSNITSKPPIVTKELIGASKNVTKKMDVVDSRVNLVNNSNKDSNVSDISDDITAIVEKFREAFNLKFEQDIIKMRCPKCLVEVYLDDFDEHTSCENIQLKNQVLRFCSVCKIGFLSESLLNAHIFFKHKDKSQDVNFGLDAQSDVPVNTRSLDHKELNAQSKQSVIHVDTKMQLDDMLKTILNSNTNYTFDEIFCIFEQGHVQNMLNQKEDQKKDAYVKNEGKVDEGKANSEIISIGCKICKTFTLCEKLSSHFYLVHCTNTKSCRFCEEMYVGNVHVCCNEKEPKYITRINKMNVIRRQWANVSKRLTKKADVINRQTKSLKEKKIEQVLGQLFCQCKICKVGFLSLPKLNVHILNEHNDKHVCILCKTIFASENCAENHLCTEITEQLKNRNSVTGLYDICYDRQKDTVQNPKDLQNQSTTNYLKCPECEEETGLDDFNENTKLQNQVIYTCRNCKLNFKSIFCTICKCPFDSLEVLYSHFYSHHQTDTKCCLFCRLAYIGDDHYCGKREKIAESTENVTKRSNYKMHFKKRFKKQKCLKCEYIINFCTENTDQLSCNQLDCIACRKVGECHGDTCYTCGQVFHSFAHRSYHEYTEHQDGVIELWRSRKKEYRRDYLNDYNIKRYNQKRKDRHKCEICEKRFTYFVKKKQHELEVHGIRGTKYHCDVCDMKDGSYERMKKHMEEHYKGEGTPNTEESSAKKEEKRVVCYKCGKSVLKRNLNAHVRKYHETSNSSSTLPITIGKIVCYKCGLTVKKKNFNAHFRERHMEKEEMCEICGKMFYHRGKLNEHRKLKHSENIEKKVKKKGPPQQCNICGKILANKKSLYIHEKYKHAHKKFQCQICGKKYFYNFLLKDHMKQIHEKFNPFVCQYCSYRCYMKSSLVKHMQHNH</sequence>
<dbReference type="SUPFAM" id="SSF57667">
    <property type="entry name" value="beta-beta-alpha zinc fingers"/>
    <property type="match status" value="1"/>
</dbReference>
<dbReference type="InterPro" id="IPR050888">
    <property type="entry name" value="ZnF_C2H2-type_TF"/>
</dbReference>
<gene>
    <name evidence="10" type="ORF">MGAL_10B076731</name>
</gene>
<feature type="compositionally biased region" description="Polar residues" evidence="8">
    <location>
        <begin position="813"/>
        <end position="823"/>
    </location>
</feature>
<evidence type="ECO:0000256" key="3">
    <source>
        <dbReference type="ARBA" id="ARBA00022737"/>
    </source>
</evidence>
<comment type="subcellular location">
    <subcellularLocation>
        <location evidence="1">Nucleus</location>
    </subcellularLocation>
</comment>
<feature type="region of interest" description="Disordered" evidence="8">
    <location>
        <begin position="996"/>
        <end position="1026"/>
    </location>
</feature>
<evidence type="ECO:0000256" key="6">
    <source>
        <dbReference type="ARBA" id="ARBA00023242"/>
    </source>
</evidence>
<keyword evidence="4 7" id="KW-0863">Zinc-finger</keyword>
<evidence type="ECO:0000256" key="2">
    <source>
        <dbReference type="ARBA" id="ARBA00022723"/>
    </source>
</evidence>
<dbReference type="PROSITE" id="PS50157">
    <property type="entry name" value="ZINC_FINGER_C2H2_2"/>
    <property type="match status" value="4"/>
</dbReference>
<feature type="compositionally biased region" description="Low complexity" evidence="8">
    <location>
        <begin position="343"/>
        <end position="365"/>
    </location>
</feature>
<evidence type="ECO:0000256" key="4">
    <source>
        <dbReference type="ARBA" id="ARBA00022771"/>
    </source>
</evidence>
<protein>
    <recommendedName>
        <fullName evidence="9">C2H2-type domain-containing protein</fullName>
    </recommendedName>
</protein>
<dbReference type="InterPro" id="IPR013087">
    <property type="entry name" value="Znf_C2H2_type"/>
</dbReference>
<reference evidence="10" key="1">
    <citation type="submission" date="2018-11" db="EMBL/GenBank/DDBJ databases">
        <authorList>
            <person name="Alioto T."/>
            <person name="Alioto T."/>
        </authorList>
    </citation>
    <scope>NUCLEOTIDE SEQUENCE</scope>
</reference>
<evidence type="ECO:0000256" key="1">
    <source>
        <dbReference type="ARBA" id="ARBA00004123"/>
    </source>
</evidence>
<name>A0A8B6E4L3_MYTGA</name>
<accession>A0A8B6E4L3</accession>
<keyword evidence="5" id="KW-0862">Zinc</keyword>
<feature type="region of interest" description="Disordered" evidence="8">
    <location>
        <begin position="748"/>
        <end position="825"/>
    </location>
</feature>
<feature type="compositionally biased region" description="Basic and acidic residues" evidence="8">
    <location>
        <begin position="1010"/>
        <end position="1026"/>
    </location>
</feature>
<feature type="domain" description="C2H2-type" evidence="9">
    <location>
        <begin position="2225"/>
        <end position="2248"/>
    </location>
</feature>
<dbReference type="PANTHER" id="PTHR24406">
    <property type="entry name" value="TRANSCRIPTIONAL REPRESSOR CTCFL-RELATED"/>
    <property type="match status" value="1"/>
</dbReference>
<feature type="compositionally biased region" description="Polar residues" evidence="8">
    <location>
        <begin position="760"/>
        <end position="802"/>
    </location>
</feature>
<evidence type="ECO:0000256" key="7">
    <source>
        <dbReference type="PROSITE-ProRule" id="PRU00042"/>
    </source>
</evidence>
<keyword evidence="3" id="KW-0677">Repeat</keyword>
<evidence type="ECO:0000313" key="10">
    <source>
        <dbReference type="EMBL" id="VDI28910.1"/>
    </source>
</evidence>
<feature type="compositionally biased region" description="Basic and acidic residues" evidence="8">
    <location>
        <begin position="895"/>
        <end position="910"/>
    </location>
</feature>
<feature type="region of interest" description="Disordered" evidence="8">
    <location>
        <begin position="343"/>
        <end position="367"/>
    </location>
</feature>
<dbReference type="InterPro" id="IPR036236">
    <property type="entry name" value="Znf_C2H2_sf"/>
</dbReference>
<evidence type="ECO:0000256" key="8">
    <source>
        <dbReference type="SAM" id="MobiDB-lite"/>
    </source>
</evidence>
<proteinExistence type="predicted"/>
<keyword evidence="11" id="KW-1185">Reference proteome</keyword>
<feature type="compositionally biased region" description="Polar residues" evidence="8">
    <location>
        <begin position="679"/>
        <end position="716"/>
    </location>
</feature>
<feature type="domain" description="C2H2-type" evidence="9">
    <location>
        <begin position="2130"/>
        <end position="2158"/>
    </location>
</feature>
<feature type="region of interest" description="Disordered" evidence="8">
    <location>
        <begin position="615"/>
        <end position="716"/>
    </location>
</feature>
<dbReference type="SMART" id="SM00355">
    <property type="entry name" value="ZnF_C2H2"/>
    <property type="match status" value="14"/>
</dbReference>
<feature type="domain" description="C2H2-type" evidence="9">
    <location>
        <begin position="2196"/>
        <end position="2224"/>
    </location>
</feature>
<feature type="region of interest" description="Disordered" evidence="8">
    <location>
        <begin position="1284"/>
        <end position="1346"/>
    </location>
</feature>
<keyword evidence="6" id="KW-0539">Nucleus</keyword>
<dbReference type="PROSITE" id="PS00028">
    <property type="entry name" value="ZINC_FINGER_C2H2_1"/>
    <property type="match status" value="8"/>
</dbReference>
<feature type="region of interest" description="Disordered" evidence="8">
    <location>
        <begin position="883"/>
        <end position="910"/>
    </location>
</feature>
<evidence type="ECO:0000313" key="11">
    <source>
        <dbReference type="Proteomes" id="UP000596742"/>
    </source>
</evidence>
<dbReference type="Gene3D" id="3.30.160.60">
    <property type="entry name" value="Classic Zinc Finger"/>
    <property type="match status" value="3"/>
</dbReference>
<comment type="caution">
    <text evidence="10">The sequence shown here is derived from an EMBL/GenBank/DDBJ whole genome shotgun (WGS) entry which is preliminary data.</text>
</comment>
<keyword evidence="2" id="KW-0479">Metal-binding</keyword>
<dbReference type="OrthoDB" id="6143885at2759"/>
<dbReference type="EMBL" id="UYJE01004548">
    <property type="protein sequence ID" value="VDI28910.1"/>
    <property type="molecule type" value="Genomic_DNA"/>
</dbReference>
<feature type="compositionally biased region" description="Polar residues" evidence="8">
    <location>
        <begin position="626"/>
        <end position="668"/>
    </location>
</feature>
<dbReference type="Proteomes" id="UP000596742">
    <property type="component" value="Unassembled WGS sequence"/>
</dbReference>
<organism evidence="10 11">
    <name type="scientific">Mytilus galloprovincialis</name>
    <name type="common">Mediterranean mussel</name>
    <dbReference type="NCBI Taxonomy" id="29158"/>
    <lineage>
        <taxon>Eukaryota</taxon>
        <taxon>Metazoa</taxon>
        <taxon>Spiralia</taxon>
        <taxon>Lophotrochozoa</taxon>
        <taxon>Mollusca</taxon>
        <taxon>Bivalvia</taxon>
        <taxon>Autobranchia</taxon>
        <taxon>Pteriomorphia</taxon>
        <taxon>Mytilida</taxon>
        <taxon>Mytiloidea</taxon>
        <taxon>Mytilidae</taxon>
        <taxon>Mytilinae</taxon>
        <taxon>Mytilus</taxon>
    </lineage>
</organism>
<evidence type="ECO:0000256" key="5">
    <source>
        <dbReference type="ARBA" id="ARBA00022833"/>
    </source>
</evidence>
<dbReference type="GO" id="GO:0005634">
    <property type="term" value="C:nucleus"/>
    <property type="evidence" value="ECO:0007669"/>
    <property type="project" value="UniProtKB-SubCell"/>
</dbReference>
<dbReference type="GO" id="GO:0008270">
    <property type="term" value="F:zinc ion binding"/>
    <property type="evidence" value="ECO:0007669"/>
    <property type="project" value="UniProtKB-KW"/>
</dbReference>
<evidence type="ECO:0000259" key="9">
    <source>
        <dbReference type="PROSITE" id="PS50157"/>
    </source>
</evidence>
<feature type="domain" description="C2H2-type" evidence="9">
    <location>
        <begin position="2168"/>
        <end position="2196"/>
    </location>
</feature>